<evidence type="ECO:0000313" key="4">
    <source>
        <dbReference type="EMBL" id="QLL32114.1"/>
    </source>
</evidence>
<dbReference type="InterPro" id="IPR036390">
    <property type="entry name" value="WH_DNA-bd_sf"/>
</dbReference>
<dbReference type="KEGG" id="tgb:HG536_0C02830"/>
<dbReference type="InterPro" id="IPR039779">
    <property type="entry name" value="RFX-like"/>
</dbReference>
<feature type="compositionally biased region" description="Low complexity" evidence="2">
    <location>
        <begin position="1"/>
        <end position="34"/>
    </location>
</feature>
<evidence type="ECO:0000256" key="1">
    <source>
        <dbReference type="ARBA" id="ARBA00023125"/>
    </source>
</evidence>
<dbReference type="PROSITE" id="PS51526">
    <property type="entry name" value="RFX_DBD"/>
    <property type="match status" value="1"/>
</dbReference>
<dbReference type="SUPFAM" id="SSF46785">
    <property type="entry name" value="Winged helix' DNA-binding domain"/>
    <property type="match status" value="1"/>
</dbReference>
<name>A0A7G3ZF28_9SACH</name>
<dbReference type="GeneID" id="59325251"/>
<dbReference type="InterPro" id="IPR036388">
    <property type="entry name" value="WH-like_DNA-bd_sf"/>
</dbReference>
<reference evidence="4 5" key="1">
    <citation type="submission" date="2020-06" db="EMBL/GenBank/DDBJ databases">
        <title>The yeast mating-type switching endonuclease HO is a domesticated member of an unorthodox homing genetic element family.</title>
        <authorList>
            <person name="Coughlan A.Y."/>
            <person name="Lombardi L."/>
            <person name="Braun-Galleani S."/>
            <person name="Martos A.R."/>
            <person name="Galeote V."/>
            <person name="Bigey F."/>
            <person name="Dequin S."/>
            <person name="Byrne K.P."/>
            <person name="Wolfe K.H."/>
        </authorList>
    </citation>
    <scope>NUCLEOTIDE SEQUENCE [LARGE SCALE GENOMIC DNA]</scope>
    <source>
        <strain evidence="4 5">CBS764</strain>
    </source>
</reference>
<evidence type="ECO:0000256" key="2">
    <source>
        <dbReference type="SAM" id="MobiDB-lite"/>
    </source>
</evidence>
<dbReference type="Proteomes" id="UP000515788">
    <property type="component" value="Chromosome 3"/>
</dbReference>
<feature type="region of interest" description="Disordered" evidence="2">
    <location>
        <begin position="150"/>
        <end position="229"/>
    </location>
</feature>
<feature type="domain" description="RFX-type winged-helix" evidence="3">
    <location>
        <begin position="289"/>
        <end position="364"/>
    </location>
</feature>
<dbReference type="OrthoDB" id="10056949at2759"/>
<evidence type="ECO:0000313" key="5">
    <source>
        <dbReference type="Proteomes" id="UP000515788"/>
    </source>
</evidence>
<feature type="compositionally biased region" description="Polar residues" evidence="2">
    <location>
        <begin position="393"/>
        <end position="404"/>
    </location>
</feature>
<dbReference type="Gene3D" id="1.10.10.10">
    <property type="entry name" value="Winged helix-like DNA-binding domain superfamily/Winged helix DNA-binding domain"/>
    <property type="match status" value="1"/>
</dbReference>
<feature type="compositionally biased region" description="Pro residues" evidence="2">
    <location>
        <begin position="163"/>
        <end position="172"/>
    </location>
</feature>
<accession>A0A7G3ZF28</accession>
<keyword evidence="5" id="KW-1185">Reference proteome</keyword>
<dbReference type="Pfam" id="PF02257">
    <property type="entry name" value="RFX_DNA_binding"/>
    <property type="match status" value="1"/>
</dbReference>
<proteinExistence type="predicted"/>
<sequence>MNLYSNSGSSQSSPPPSVSSSATATTTNQTPRTGQLANSSSASHPGLVLQSPLSPANNNNNSNNNNGGGVQFHGQAPCATVFKMQPRPNFALPQPQQYQNYLPSPHRNIANPGAYSYHDNAQKAAVDNYYHRTYDDLRNRRLTTGYEEQARKYPKLTSDQQWPWPPAVPAQPGPVVMQTIPSIGTPLSSSGSSSSGNGGNGGGSGERKGFKSSGSTEAAGTGPCPLRKNTQETVAKSIAERFRDRPIAEYATIVRQAEIAVLNMDSQNHSKTAIQSAEQSRERERQVYALLWLMKNCVSENDSYVPRGRIFAQYAASCAQNSLKPLSQASLGKLIRSVFPHLTTRRLGMRGQSRYHYCGLRLVSDDSSAEPVSSGSQSSADKSLLLPSVAMGGTQSPSYDNEGNSAGGRLSGPEASFASKSPLPEMLKLEPSPVSLGQYSNDYDMIFLEDLYKKAFDNEIPIPTEYSLKFPSIPVDRLPAGTDPDIVSSLESLYHVHCNTIFEHVRFMKFDQLENVLMVFGSGSISPQMYNLFTSDELYDWIHDCDVITHVSLIKCLSRMLMDYENVSYETLTKLELFFKNYVSLTAKATMDLPVPMVNKKKELVEDFSRLVRRLVKCLKFIKQVAKLLPNFRDMKQDWVSYVNLDEVLDIVKRDGYNAVIDTIKDFMTIEVLDLLEELEAGHVYLDRFVKNYIEHIASIRNVPAYQIMDGITVFSRAFMADISLTLQQRGFPWYHLDMLSSLLVTYCFELNRFIT</sequence>
<gene>
    <name evidence="4" type="ORF">HG536_0C02830</name>
</gene>
<feature type="region of interest" description="Disordered" evidence="2">
    <location>
        <begin position="391"/>
        <end position="415"/>
    </location>
</feature>
<feature type="region of interest" description="Disordered" evidence="2">
    <location>
        <begin position="1"/>
        <end position="72"/>
    </location>
</feature>
<evidence type="ECO:0000259" key="3">
    <source>
        <dbReference type="PROSITE" id="PS51526"/>
    </source>
</evidence>
<keyword evidence="1" id="KW-0238">DNA-binding</keyword>
<dbReference type="GO" id="GO:0000978">
    <property type="term" value="F:RNA polymerase II cis-regulatory region sequence-specific DNA binding"/>
    <property type="evidence" value="ECO:0007669"/>
    <property type="project" value="TreeGrafter"/>
</dbReference>
<dbReference type="GO" id="GO:0000981">
    <property type="term" value="F:DNA-binding transcription factor activity, RNA polymerase II-specific"/>
    <property type="evidence" value="ECO:0007669"/>
    <property type="project" value="TreeGrafter"/>
</dbReference>
<dbReference type="PANTHER" id="PTHR12619">
    <property type="entry name" value="RFX TRANSCRIPTION FACTOR FAMILY"/>
    <property type="match status" value="1"/>
</dbReference>
<dbReference type="InterPro" id="IPR057321">
    <property type="entry name" value="RFX1-4/6/8-like_BCD"/>
</dbReference>
<dbReference type="AlphaFoldDB" id="A0A7G3ZF28"/>
<dbReference type="Pfam" id="PF25340">
    <property type="entry name" value="BCD_RFX"/>
    <property type="match status" value="1"/>
</dbReference>
<dbReference type="PANTHER" id="PTHR12619:SF5">
    <property type="entry name" value="TRANSCRIPTION FACTOR RFX4"/>
    <property type="match status" value="1"/>
</dbReference>
<dbReference type="RefSeq" id="XP_037138789.1">
    <property type="nucleotide sequence ID" value="XM_037282894.1"/>
</dbReference>
<protein>
    <recommendedName>
        <fullName evidence="3">RFX-type winged-helix domain-containing protein</fullName>
    </recommendedName>
</protein>
<dbReference type="InterPro" id="IPR003150">
    <property type="entry name" value="DNA-bd_RFX"/>
</dbReference>
<organism evidence="4 5">
    <name type="scientific">Torulaspora globosa</name>
    <dbReference type="NCBI Taxonomy" id="48254"/>
    <lineage>
        <taxon>Eukaryota</taxon>
        <taxon>Fungi</taxon>
        <taxon>Dikarya</taxon>
        <taxon>Ascomycota</taxon>
        <taxon>Saccharomycotina</taxon>
        <taxon>Saccharomycetes</taxon>
        <taxon>Saccharomycetales</taxon>
        <taxon>Saccharomycetaceae</taxon>
        <taxon>Torulaspora</taxon>
    </lineage>
</organism>
<dbReference type="EMBL" id="CP059248">
    <property type="protein sequence ID" value="QLL32114.1"/>
    <property type="molecule type" value="Genomic_DNA"/>
</dbReference>